<reference evidence="3" key="1">
    <citation type="submission" date="2015-09" db="EMBL/GenBank/DDBJ databases">
        <authorList>
            <consortium name="Pathogen Informatics"/>
        </authorList>
    </citation>
    <scope>NUCLEOTIDE SEQUENCE [LARGE SCALE GENOMIC DNA]</scope>
    <source>
        <strain evidence="3">Lake Konstanz</strain>
    </source>
</reference>
<dbReference type="Proteomes" id="UP000051952">
    <property type="component" value="Unassembled WGS sequence"/>
</dbReference>
<dbReference type="InterPro" id="IPR000008">
    <property type="entry name" value="C2_dom"/>
</dbReference>
<evidence type="ECO:0000259" key="1">
    <source>
        <dbReference type="PROSITE" id="PS50004"/>
    </source>
</evidence>
<dbReference type="PANTHER" id="PTHR10857">
    <property type="entry name" value="COPINE"/>
    <property type="match status" value="1"/>
</dbReference>
<gene>
    <name evidence="2" type="ORF">BSAL_25995</name>
</gene>
<feature type="domain" description="C2" evidence="1">
    <location>
        <begin position="110"/>
        <end position="243"/>
    </location>
</feature>
<dbReference type="GO" id="GO:0005544">
    <property type="term" value="F:calcium-dependent phospholipid binding"/>
    <property type="evidence" value="ECO:0007669"/>
    <property type="project" value="InterPro"/>
</dbReference>
<dbReference type="AlphaFoldDB" id="A0A0S4KKU8"/>
<accession>A0A0S4KKU8</accession>
<dbReference type="OMA" id="QNIGARE"/>
<dbReference type="SUPFAM" id="SSF49562">
    <property type="entry name" value="C2 domain (Calcium/lipid-binding domain, CaLB)"/>
    <property type="match status" value="2"/>
</dbReference>
<dbReference type="SMART" id="SM00239">
    <property type="entry name" value="C2"/>
    <property type="match status" value="2"/>
</dbReference>
<proteinExistence type="predicted"/>
<dbReference type="GO" id="GO:0071277">
    <property type="term" value="P:cellular response to calcium ion"/>
    <property type="evidence" value="ECO:0007669"/>
    <property type="project" value="TreeGrafter"/>
</dbReference>
<dbReference type="Gene3D" id="2.60.40.150">
    <property type="entry name" value="C2 domain"/>
    <property type="match status" value="2"/>
</dbReference>
<dbReference type="InterPro" id="IPR037768">
    <property type="entry name" value="C2B_Copine"/>
</dbReference>
<feature type="domain" description="C2" evidence="1">
    <location>
        <begin position="1"/>
        <end position="106"/>
    </location>
</feature>
<dbReference type="InterPro" id="IPR035892">
    <property type="entry name" value="C2_domain_sf"/>
</dbReference>
<dbReference type="Pfam" id="PF00168">
    <property type="entry name" value="C2"/>
    <property type="match status" value="2"/>
</dbReference>
<feature type="non-terminal residue" evidence="2">
    <location>
        <position position="328"/>
    </location>
</feature>
<evidence type="ECO:0000313" key="2">
    <source>
        <dbReference type="EMBL" id="CUI15091.1"/>
    </source>
</evidence>
<evidence type="ECO:0000313" key="3">
    <source>
        <dbReference type="Proteomes" id="UP000051952"/>
    </source>
</evidence>
<dbReference type="VEuPathDB" id="TriTrypDB:BSAL_25995"/>
<sequence length="328" mass="35590">MSESISIIIACKNLKDDDVLSKSDPFVIIKDVSRVPARVIGQTEVIKNNLNPSFTTHIETNYFFETKQSFTAEVWDFDADGAHDLLGNAAFTVGQLMSASGSSLVLNLQPKGQLIVTGVHEGKGALRGKASFMIHGKQLKNMDTFGKSDPFFVISRILVPGGVGPAALEKLFQSEVVDNDLNPKWKSQLSNIDIKRLCGGDVDAQNIKIEVFDEDVTENEKIGECVVSLRQLATAQARQSSTGGVVEYPLVEAGSGSKVAGYLIITTSVALEHSFLQLLKAGLQLNVAFSVDFTGSNLEAKNPKSLHFYHPTQPNQYIQSMLAVSEVV</sequence>
<protein>
    <submittedName>
        <fullName evidence="2">Copine i-like protein, putative</fullName>
    </submittedName>
</protein>
<keyword evidence="3" id="KW-1185">Reference proteome</keyword>
<dbReference type="EMBL" id="CYKH01001812">
    <property type="protein sequence ID" value="CUI15091.1"/>
    <property type="molecule type" value="Genomic_DNA"/>
</dbReference>
<organism evidence="2 3">
    <name type="scientific">Bodo saltans</name>
    <name type="common">Flagellated protozoan</name>
    <dbReference type="NCBI Taxonomy" id="75058"/>
    <lineage>
        <taxon>Eukaryota</taxon>
        <taxon>Discoba</taxon>
        <taxon>Euglenozoa</taxon>
        <taxon>Kinetoplastea</taxon>
        <taxon>Metakinetoplastina</taxon>
        <taxon>Eubodonida</taxon>
        <taxon>Bodonidae</taxon>
        <taxon>Bodo</taxon>
    </lineage>
</organism>
<dbReference type="CDD" id="cd04048">
    <property type="entry name" value="C2A_Copine"/>
    <property type="match status" value="1"/>
</dbReference>
<dbReference type="InterPro" id="IPR045052">
    <property type="entry name" value="Copine"/>
</dbReference>
<dbReference type="PROSITE" id="PS50004">
    <property type="entry name" value="C2"/>
    <property type="match status" value="2"/>
</dbReference>
<dbReference type="GO" id="GO:0005886">
    <property type="term" value="C:plasma membrane"/>
    <property type="evidence" value="ECO:0007669"/>
    <property type="project" value="TreeGrafter"/>
</dbReference>
<name>A0A0S4KKU8_BODSA</name>
<dbReference type="OrthoDB" id="5855668at2759"/>
<dbReference type="CDD" id="cd04047">
    <property type="entry name" value="C2B_Copine"/>
    <property type="match status" value="1"/>
</dbReference>
<dbReference type="PANTHER" id="PTHR10857:SF106">
    <property type="entry name" value="C2 DOMAIN-CONTAINING PROTEIN"/>
    <property type="match status" value="1"/>
</dbReference>